<dbReference type="EMBL" id="JBHRSS010000006">
    <property type="protein sequence ID" value="MFC3104918.1"/>
    <property type="molecule type" value="Genomic_DNA"/>
</dbReference>
<evidence type="ECO:0000256" key="2">
    <source>
        <dbReference type="ARBA" id="ARBA00008520"/>
    </source>
</evidence>
<dbReference type="SUPFAM" id="SSF53850">
    <property type="entry name" value="Periplasmic binding protein-like II"/>
    <property type="match status" value="1"/>
</dbReference>
<dbReference type="RefSeq" id="WP_380690479.1">
    <property type="nucleotide sequence ID" value="NZ_JBHRSS010000006.1"/>
</dbReference>
<keyword evidence="4 7" id="KW-0732">Signal</keyword>
<sequence length="432" mass="46151">MKNVSKPLQYGAAAGLIAVSVLMGGTAVAAADKGEIDVLNWWTSGSEAKSMGVLQKMLADDGYKMVNDAASGGGGANARTVLKSRIQSNNVPGAAQIKGPQIQQWCDTGLVGNIDQVAQSQNWDKLLAPTIAKGMQCDGHWVAVPFNIHRINWLWINRSVLEKVDADIPASWDDLVATLAKLDKAGITPIAGGGNTWQVATEFDAIVAATGGADFYRKAFIELDQDALASDTMAKSFARLRTIKQYTDPNGTGLSWNHDTGMVVKGEAAMQIMGDWAKGEISNNGATPGKEIACVAMPGSEDTFVYNIDSFEMFQVDSEAKQAGQRAFARTAMSPEFQRRFNKAKGSIPVREGVSLDGFDACAQKAQKAYDKAKSGKALVATMSQDNAEVGAVKGAIFDVIARFYNSDSIKPAEAAKQLAQRVKQAEQMAQL</sequence>
<proteinExistence type="inferred from homology"/>
<comment type="function">
    <text evidence="5">Part of a binding-protein-dependent transport system for a sugar.</text>
</comment>
<dbReference type="PANTHER" id="PTHR43649:SF28">
    <property type="entry name" value="BINDING PROTEIN COMPONENT OF ABC SUGAR TRANSPORTER-RELATED"/>
    <property type="match status" value="1"/>
</dbReference>
<evidence type="ECO:0000256" key="6">
    <source>
        <dbReference type="ARBA" id="ARBA00049753"/>
    </source>
</evidence>
<dbReference type="InterPro" id="IPR006059">
    <property type="entry name" value="SBP"/>
</dbReference>
<evidence type="ECO:0000256" key="7">
    <source>
        <dbReference type="SAM" id="SignalP"/>
    </source>
</evidence>
<dbReference type="Pfam" id="PF13416">
    <property type="entry name" value="SBP_bac_8"/>
    <property type="match status" value="1"/>
</dbReference>
<comment type="similarity">
    <text evidence="2">Belongs to the bacterial solute-binding protein 1 family.</text>
</comment>
<keyword evidence="9" id="KW-1185">Reference proteome</keyword>
<name>A0ABV7EQA9_9GAMM</name>
<reference evidence="9" key="1">
    <citation type="journal article" date="2019" name="Int. J. Syst. Evol. Microbiol.">
        <title>The Global Catalogue of Microorganisms (GCM) 10K type strain sequencing project: providing services to taxonomists for standard genome sequencing and annotation.</title>
        <authorList>
            <consortium name="The Broad Institute Genomics Platform"/>
            <consortium name="The Broad Institute Genome Sequencing Center for Infectious Disease"/>
            <person name="Wu L."/>
            <person name="Ma J."/>
        </authorList>
    </citation>
    <scope>NUCLEOTIDE SEQUENCE [LARGE SCALE GENOMIC DNA]</scope>
    <source>
        <strain evidence="9">KCTC 52640</strain>
    </source>
</reference>
<dbReference type="InterPro" id="IPR050490">
    <property type="entry name" value="Bact_solute-bd_prot1"/>
</dbReference>
<evidence type="ECO:0000313" key="9">
    <source>
        <dbReference type="Proteomes" id="UP001595462"/>
    </source>
</evidence>
<dbReference type="Gene3D" id="3.40.190.10">
    <property type="entry name" value="Periplasmic binding protein-like II"/>
    <property type="match status" value="2"/>
</dbReference>
<accession>A0ABV7EQA9</accession>
<protein>
    <recommendedName>
        <fullName evidence="6">Probable sugar-binding periplasmic protein</fullName>
    </recommendedName>
</protein>
<comment type="caution">
    <text evidence="8">The sequence shown here is derived from an EMBL/GenBank/DDBJ whole genome shotgun (WGS) entry which is preliminary data.</text>
</comment>
<keyword evidence="3" id="KW-0813">Transport</keyword>
<organism evidence="8 9">
    <name type="scientific">Salinisphaera aquimarina</name>
    <dbReference type="NCBI Taxonomy" id="2094031"/>
    <lineage>
        <taxon>Bacteria</taxon>
        <taxon>Pseudomonadati</taxon>
        <taxon>Pseudomonadota</taxon>
        <taxon>Gammaproteobacteria</taxon>
        <taxon>Salinisphaerales</taxon>
        <taxon>Salinisphaeraceae</taxon>
        <taxon>Salinisphaera</taxon>
    </lineage>
</organism>
<dbReference type="Proteomes" id="UP001595462">
    <property type="component" value="Unassembled WGS sequence"/>
</dbReference>
<evidence type="ECO:0000256" key="3">
    <source>
        <dbReference type="ARBA" id="ARBA00022448"/>
    </source>
</evidence>
<evidence type="ECO:0000313" key="8">
    <source>
        <dbReference type="EMBL" id="MFC3104918.1"/>
    </source>
</evidence>
<feature type="chain" id="PRO_5046123425" description="Probable sugar-binding periplasmic protein" evidence="7">
    <location>
        <begin position="30"/>
        <end position="432"/>
    </location>
</feature>
<evidence type="ECO:0000256" key="4">
    <source>
        <dbReference type="ARBA" id="ARBA00022729"/>
    </source>
</evidence>
<dbReference type="PANTHER" id="PTHR43649">
    <property type="entry name" value="ARABINOSE-BINDING PROTEIN-RELATED"/>
    <property type="match status" value="1"/>
</dbReference>
<evidence type="ECO:0000256" key="5">
    <source>
        <dbReference type="ARBA" id="ARBA00049629"/>
    </source>
</evidence>
<gene>
    <name evidence="8" type="ORF">ACFOSU_13640</name>
</gene>
<evidence type="ECO:0000256" key="1">
    <source>
        <dbReference type="ARBA" id="ARBA00004418"/>
    </source>
</evidence>
<comment type="subcellular location">
    <subcellularLocation>
        <location evidence="1">Periplasm</location>
    </subcellularLocation>
</comment>
<feature type="signal peptide" evidence="7">
    <location>
        <begin position="1"/>
        <end position="29"/>
    </location>
</feature>